<dbReference type="EMBL" id="CM047736">
    <property type="protein sequence ID" value="KAJ0054104.1"/>
    <property type="molecule type" value="Genomic_DNA"/>
</dbReference>
<accession>A0ACC0ZPL2</accession>
<reference evidence="2" key="1">
    <citation type="journal article" date="2023" name="G3 (Bethesda)">
        <title>Genome assembly and association tests identify interacting loci associated with vigor, precocity, and sex in interspecific pistachio rootstocks.</title>
        <authorList>
            <person name="Palmer W."/>
            <person name="Jacygrad E."/>
            <person name="Sagayaradj S."/>
            <person name="Cavanaugh K."/>
            <person name="Han R."/>
            <person name="Bertier L."/>
            <person name="Beede B."/>
            <person name="Kafkas S."/>
            <person name="Golino D."/>
            <person name="Preece J."/>
            <person name="Michelmore R."/>
        </authorList>
    </citation>
    <scope>NUCLEOTIDE SEQUENCE [LARGE SCALE GENOMIC DNA]</scope>
</reference>
<dbReference type="Proteomes" id="UP001163603">
    <property type="component" value="Chromosome 1"/>
</dbReference>
<protein>
    <submittedName>
        <fullName evidence="1">Uncharacterized protein</fullName>
    </submittedName>
</protein>
<name>A0ACC0ZPL2_9ROSI</name>
<sequence length="303" mass="33773">MRTLEFKSKLSVLGLIISIVAYVTTRSSGESSTCLTVYKEGGAPAVFQSPKCPRWKLPNYDSRSRTTHRCQSAMLLGRRKSQEDRTLCALDLHIPFPEFDVEAGLAGVKEVTVGIVAVFDGHNGAEASEMASKLLLEYFALHTYFLLDATYSVVLKKSTGRLLIKGESDIVSQVLNWDEELGRHKLNFERFKVSFPAKFDDSFHLEILKEALLRAIHDIDATFSKAMHCIFFSYVDILLYWAMKEASRKNLDSGSTATVVLIVEGQILAANVGDSKALLCSEKFQSPGEAKGYNLIRIVNDLF</sequence>
<organism evidence="1 2">
    <name type="scientific">Pistacia integerrima</name>
    <dbReference type="NCBI Taxonomy" id="434235"/>
    <lineage>
        <taxon>Eukaryota</taxon>
        <taxon>Viridiplantae</taxon>
        <taxon>Streptophyta</taxon>
        <taxon>Embryophyta</taxon>
        <taxon>Tracheophyta</taxon>
        <taxon>Spermatophyta</taxon>
        <taxon>Magnoliopsida</taxon>
        <taxon>eudicotyledons</taxon>
        <taxon>Gunneridae</taxon>
        <taxon>Pentapetalae</taxon>
        <taxon>rosids</taxon>
        <taxon>malvids</taxon>
        <taxon>Sapindales</taxon>
        <taxon>Anacardiaceae</taxon>
        <taxon>Pistacia</taxon>
    </lineage>
</organism>
<comment type="caution">
    <text evidence="1">The sequence shown here is derived from an EMBL/GenBank/DDBJ whole genome shotgun (WGS) entry which is preliminary data.</text>
</comment>
<gene>
    <name evidence="1" type="ORF">Pint_03249</name>
</gene>
<keyword evidence="2" id="KW-1185">Reference proteome</keyword>
<evidence type="ECO:0000313" key="1">
    <source>
        <dbReference type="EMBL" id="KAJ0054104.1"/>
    </source>
</evidence>
<proteinExistence type="predicted"/>
<evidence type="ECO:0000313" key="2">
    <source>
        <dbReference type="Proteomes" id="UP001163603"/>
    </source>
</evidence>